<keyword evidence="1" id="KW-0472">Membrane</keyword>
<dbReference type="EMBL" id="KN839033">
    <property type="protein sequence ID" value="KIJ91246.1"/>
    <property type="molecule type" value="Genomic_DNA"/>
</dbReference>
<dbReference type="Proteomes" id="UP000054477">
    <property type="component" value="Unassembled WGS sequence"/>
</dbReference>
<feature type="transmembrane region" description="Helical" evidence="1">
    <location>
        <begin position="120"/>
        <end position="141"/>
    </location>
</feature>
<gene>
    <name evidence="3" type="ORF">K443DRAFT_492671</name>
</gene>
<dbReference type="AlphaFoldDB" id="A0A0C9X101"/>
<feature type="transmembrane region" description="Helical" evidence="1">
    <location>
        <begin position="14"/>
        <end position="32"/>
    </location>
</feature>
<reference evidence="4" key="2">
    <citation type="submission" date="2015-01" db="EMBL/GenBank/DDBJ databases">
        <title>Evolutionary Origins and Diversification of the Mycorrhizal Mutualists.</title>
        <authorList>
            <consortium name="DOE Joint Genome Institute"/>
            <consortium name="Mycorrhizal Genomics Consortium"/>
            <person name="Kohler A."/>
            <person name="Kuo A."/>
            <person name="Nagy L.G."/>
            <person name="Floudas D."/>
            <person name="Copeland A."/>
            <person name="Barry K.W."/>
            <person name="Cichocki N."/>
            <person name="Veneault-Fourrey C."/>
            <person name="LaButti K."/>
            <person name="Lindquist E.A."/>
            <person name="Lipzen A."/>
            <person name="Lundell T."/>
            <person name="Morin E."/>
            <person name="Murat C."/>
            <person name="Riley R."/>
            <person name="Ohm R."/>
            <person name="Sun H."/>
            <person name="Tunlid A."/>
            <person name="Henrissat B."/>
            <person name="Grigoriev I.V."/>
            <person name="Hibbett D.S."/>
            <person name="Martin F."/>
        </authorList>
    </citation>
    <scope>NUCLEOTIDE SEQUENCE [LARGE SCALE GENOMIC DNA]</scope>
    <source>
        <strain evidence="4">LaAM-08-1</strain>
    </source>
</reference>
<feature type="transmembrane region" description="Helical" evidence="1">
    <location>
        <begin position="44"/>
        <end position="63"/>
    </location>
</feature>
<dbReference type="Pfam" id="PF20151">
    <property type="entry name" value="DUF6533"/>
    <property type="match status" value="1"/>
</dbReference>
<evidence type="ECO:0000256" key="1">
    <source>
        <dbReference type="SAM" id="Phobius"/>
    </source>
</evidence>
<feature type="transmembrane region" description="Helical" evidence="1">
    <location>
        <begin position="90"/>
        <end position="108"/>
    </location>
</feature>
<sequence length="306" mass="34877">MYEASDPPTFWDPTIITCLFFMGLTILVKETYDYICTLDQEVAFAWPCPPSFGMFLFYLNRYIPFIDQSVSLYLRLSINSPEMCSHLTKWALWFICFGIFISQLLITLRTCAIWGARRQVTIPLAGLTVATIAFFASQSAILMNSLEFIEGHARGCYIKPGPGKVMDLVFLPNFISDFVAITLTTIKAYQHFRLSCSSWLDQFYRDGVLYCTFILVLSLINIISPSFPVPLYYKAIMHSPTRVFHSIFCNRVMLLILEQRHESAQRGRRPEATETMQIFSTVFMERITSVDTSTGQISINSGPNAA</sequence>
<accession>A0A0C9X101</accession>
<reference evidence="3 4" key="1">
    <citation type="submission" date="2014-04" db="EMBL/GenBank/DDBJ databases">
        <authorList>
            <consortium name="DOE Joint Genome Institute"/>
            <person name="Kuo A."/>
            <person name="Kohler A."/>
            <person name="Nagy L.G."/>
            <person name="Floudas D."/>
            <person name="Copeland A."/>
            <person name="Barry K.W."/>
            <person name="Cichocki N."/>
            <person name="Veneault-Fourrey C."/>
            <person name="LaButti K."/>
            <person name="Lindquist E.A."/>
            <person name="Lipzen A."/>
            <person name="Lundell T."/>
            <person name="Morin E."/>
            <person name="Murat C."/>
            <person name="Sun H."/>
            <person name="Tunlid A."/>
            <person name="Henrissat B."/>
            <person name="Grigoriev I.V."/>
            <person name="Hibbett D.S."/>
            <person name="Martin F."/>
            <person name="Nordberg H.P."/>
            <person name="Cantor M.N."/>
            <person name="Hua S.X."/>
        </authorList>
    </citation>
    <scope>NUCLEOTIDE SEQUENCE [LARGE SCALE GENOMIC DNA]</scope>
    <source>
        <strain evidence="3 4">LaAM-08-1</strain>
    </source>
</reference>
<keyword evidence="4" id="KW-1185">Reference proteome</keyword>
<dbReference type="InterPro" id="IPR045340">
    <property type="entry name" value="DUF6533"/>
</dbReference>
<organism evidence="3 4">
    <name type="scientific">Laccaria amethystina LaAM-08-1</name>
    <dbReference type="NCBI Taxonomy" id="1095629"/>
    <lineage>
        <taxon>Eukaryota</taxon>
        <taxon>Fungi</taxon>
        <taxon>Dikarya</taxon>
        <taxon>Basidiomycota</taxon>
        <taxon>Agaricomycotina</taxon>
        <taxon>Agaricomycetes</taxon>
        <taxon>Agaricomycetidae</taxon>
        <taxon>Agaricales</taxon>
        <taxon>Agaricineae</taxon>
        <taxon>Hydnangiaceae</taxon>
        <taxon>Laccaria</taxon>
    </lineage>
</organism>
<evidence type="ECO:0000259" key="2">
    <source>
        <dbReference type="Pfam" id="PF20151"/>
    </source>
</evidence>
<feature type="transmembrane region" description="Helical" evidence="1">
    <location>
        <begin position="207"/>
        <end position="227"/>
    </location>
</feature>
<feature type="transmembrane region" description="Helical" evidence="1">
    <location>
        <begin position="168"/>
        <end position="186"/>
    </location>
</feature>
<dbReference type="OrthoDB" id="3341843at2759"/>
<dbReference type="HOGENOM" id="CLU_035509_11_0_1"/>
<proteinExistence type="predicted"/>
<evidence type="ECO:0000313" key="3">
    <source>
        <dbReference type="EMBL" id="KIJ91246.1"/>
    </source>
</evidence>
<feature type="domain" description="DUF6533" evidence="2">
    <location>
        <begin position="32"/>
        <end position="66"/>
    </location>
</feature>
<protein>
    <submittedName>
        <fullName evidence="3">Unplaced genomic scaffold K443scaffold_498, whole genome shotgun sequence</fullName>
    </submittedName>
</protein>
<keyword evidence="1" id="KW-1133">Transmembrane helix</keyword>
<evidence type="ECO:0000313" key="4">
    <source>
        <dbReference type="Proteomes" id="UP000054477"/>
    </source>
</evidence>
<keyword evidence="1" id="KW-0812">Transmembrane</keyword>
<name>A0A0C9X101_9AGAR</name>